<dbReference type="PANTHER" id="PTHR37834">
    <property type="entry name" value="GDSL-LIKE LIPASE/ACYLHYDROLASE DOMAIN PROTEIN (AFU_ORTHOLOGUE AFUA_2G00620)"/>
    <property type="match status" value="1"/>
</dbReference>
<evidence type="ECO:0008006" key="5">
    <source>
        <dbReference type="Google" id="ProtNLM"/>
    </source>
</evidence>
<proteinExistence type="predicted"/>
<evidence type="ECO:0000256" key="1">
    <source>
        <dbReference type="SAM" id="MobiDB-lite"/>
    </source>
</evidence>
<reference evidence="3 4" key="1">
    <citation type="submission" date="2015-07" db="EMBL/GenBank/DDBJ databases">
        <authorList>
            <person name="Noorani M."/>
        </authorList>
    </citation>
    <scope>NUCLEOTIDE SEQUENCE [LARGE SCALE GENOMIC DNA]</scope>
    <source>
        <strain evidence="3">BBA 69670</strain>
    </source>
</reference>
<dbReference type="Pfam" id="PF00657">
    <property type="entry name" value="Lipase_GDSL"/>
    <property type="match status" value="1"/>
</dbReference>
<name>A0A0K6G456_9AGAM</name>
<feature type="region of interest" description="Disordered" evidence="1">
    <location>
        <begin position="390"/>
        <end position="416"/>
    </location>
</feature>
<dbReference type="InterPro" id="IPR001087">
    <property type="entry name" value="GDSL"/>
</dbReference>
<evidence type="ECO:0000313" key="4">
    <source>
        <dbReference type="Proteomes" id="UP000044841"/>
    </source>
</evidence>
<dbReference type="EMBL" id="CYGV01001355">
    <property type="protein sequence ID" value="CUA73169.1"/>
    <property type="molecule type" value="Genomic_DNA"/>
</dbReference>
<dbReference type="Proteomes" id="UP000044841">
    <property type="component" value="Unassembled WGS sequence"/>
</dbReference>
<dbReference type="InterPro" id="IPR036514">
    <property type="entry name" value="SGNH_hydro_sf"/>
</dbReference>
<organism evidence="3 4">
    <name type="scientific">Rhizoctonia solani</name>
    <dbReference type="NCBI Taxonomy" id="456999"/>
    <lineage>
        <taxon>Eukaryota</taxon>
        <taxon>Fungi</taxon>
        <taxon>Dikarya</taxon>
        <taxon>Basidiomycota</taxon>
        <taxon>Agaricomycotina</taxon>
        <taxon>Agaricomycetes</taxon>
        <taxon>Cantharellales</taxon>
        <taxon>Ceratobasidiaceae</taxon>
        <taxon>Rhizoctonia</taxon>
    </lineage>
</organism>
<dbReference type="InterPro" id="IPR052762">
    <property type="entry name" value="PCW_deacetylase/CE"/>
</dbReference>
<protein>
    <recommendedName>
        <fullName evidence="5">SGNH hydrolase-type esterase domain-containing protein</fullName>
    </recommendedName>
</protein>
<dbReference type="AlphaFoldDB" id="A0A0K6G456"/>
<gene>
    <name evidence="3" type="ORF">RSOLAG22IIIB_10611</name>
</gene>
<keyword evidence="4" id="KW-1185">Reference proteome</keyword>
<evidence type="ECO:0000313" key="3">
    <source>
        <dbReference type="EMBL" id="CUA73169.1"/>
    </source>
</evidence>
<sequence>MKPELFALLAFLASGTTAAPNGSSKPVVLAPNSPLLHKHGRWDSALGTWWAGTGFKFVASGLTSLTLHLGNRTTAPQIAAAVSIDYGGFTTINVTSGTNVIPLPGLSGSQRGNRVVRINIEGWENNRMHLEHIELNTGAVVKPYKPSPLHFQFIGDSLSAGQYNPRGVNDAWTFLTAQEFKAEHNINAQPGSCIVDQHCWWNYHGMSYQYFRTEDPGYYYTTDHNYTTPWDFSRDPTPTHIVIAIGANDDYYQLPSDIVDKTYLTFIQNLRKVYLKQPIFILTPWGWANDDGVSPFTTYYDQVYPDVVNKRIAGGDRNIYLVNTTGWVDYNGVIPHNGHLNEVGHKQVVDKFTAWLKLQKPVVFEFTKISFSASQTNKAPDVVTAGEGKCSPIASGGAEQEDGAVSRVPGIPRSTA</sequence>
<dbReference type="GO" id="GO:0016788">
    <property type="term" value="F:hydrolase activity, acting on ester bonds"/>
    <property type="evidence" value="ECO:0007669"/>
    <property type="project" value="InterPro"/>
</dbReference>
<dbReference type="SUPFAM" id="SSF52266">
    <property type="entry name" value="SGNH hydrolase"/>
    <property type="match status" value="1"/>
</dbReference>
<accession>A0A0K6G456</accession>
<keyword evidence="2" id="KW-0732">Signal</keyword>
<evidence type="ECO:0000256" key="2">
    <source>
        <dbReference type="SAM" id="SignalP"/>
    </source>
</evidence>
<dbReference type="Gene3D" id="3.40.50.1110">
    <property type="entry name" value="SGNH hydrolase"/>
    <property type="match status" value="1"/>
</dbReference>
<feature type="chain" id="PRO_5005502995" description="SGNH hydrolase-type esterase domain-containing protein" evidence="2">
    <location>
        <begin position="19"/>
        <end position="416"/>
    </location>
</feature>
<feature type="signal peptide" evidence="2">
    <location>
        <begin position="1"/>
        <end position="18"/>
    </location>
</feature>
<dbReference type="PANTHER" id="PTHR37834:SF2">
    <property type="entry name" value="ESTERASE, SGNH HYDROLASE-TYPE"/>
    <property type="match status" value="1"/>
</dbReference>